<proteinExistence type="predicted"/>
<gene>
    <name evidence="2" type="ORF">HXK03_08775</name>
</gene>
<evidence type="ECO:0000256" key="1">
    <source>
        <dbReference type="SAM" id="MobiDB-lite"/>
    </source>
</evidence>
<feature type="compositionally biased region" description="Polar residues" evidence="1">
    <location>
        <begin position="1"/>
        <end position="17"/>
    </location>
</feature>
<accession>A0A929N0J3</accession>
<protein>
    <submittedName>
        <fullName evidence="2">Uncharacterized protein</fullName>
    </submittedName>
</protein>
<feature type="region of interest" description="Disordered" evidence="1">
    <location>
        <begin position="1"/>
        <end position="80"/>
    </location>
</feature>
<feature type="compositionally biased region" description="Polar residues" evidence="1">
    <location>
        <begin position="30"/>
        <end position="41"/>
    </location>
</feature>
<evidence type="ECO:0000313" key="3">
    <source>
        <dbReference type="Proteomes" id="UP000718630"/>
    </source>
</evidence>
<sequence>MMTSPAATSKPTRSVGFTSEPETRHRWTHAGSTPTEWSASDNGVPWAAAQSRKEASGRRSVKGTSRSDTSPLLLSFMTYG</sequence>
<dbReference type="Proteomes" id="UP000718630">
    <property type="component" value="Unassembled WGS sequence"/>
</dbReference>
<dbReference type="AlphaFoldDB" id="A0A929N0J3"/>
<organism evidence="2 3">
    <name type="scientific">Schaalia georgiae</name>
    <dbReference type="NCBI Taxonomy" id="52768"/>
    <lineage>
        <taxon>Bacteria</taxon>
        <taxon>Bacillati</taxon>
        <taxon>Actinomycetota</taxon>
        <taxon>Actinomycetes</taxon>
        <taxon>Actinomycetales</taxon>
        <taxon>Actinomycetaceae</taxon>
        <taxon>Schaalia</taxon>
    </lineage>
</organism>
<evidence type="ECO:0000313" key="2">
    <source>
        <dbReference type="EMBL" id="MBF0940946.1"/>
    </source>
</evidence>
<dbReference type="EMBL" id="JABZFZ010000590">
    <property type="protein sequence ID" value="MBF0940946.1"/>
    <property type="molecule type" value="Genomic_DNA"/>
</dbReference>
<reference evidence="2" key="1">
    <citation type="submission" date="2020-04" db="EMBL/GenBank/DDBJ databases">
        <title>Deep metagenomics examines the oral microbiome during advanced dental caries in children, revealing novel taxa and co-occurrences with host molecules.</title>
        <authorList>
            <person name="Baker J.L."/>
            <person name="Morton J.T."/>
            <person name="Dinis M."/>
            <person name="Alvarez R."/>
            <person name="Tran N.C."/>
            <person name="Knight R."/>
            <person name="Edlund A."/>
        </authorList>
    </citation>
    <scope>NUCLEOTIDE SEQUENCE</scope>
    <source>
        <strain evidence="2">JCVI_32_bin.64</strain>
    </source>
</reference>
<name>A0A929N0J3_9ACTO</name>
<feature type="compositionally biased region" description="Polar residues" evidence="1">
    <location>
        <begin position="62"/>
        <end position="72"/>
    </location>
</feature>
<comment type="caution">
    <text evidence="2">The sequence shown here is derived from an EMBL/GenBank/DDBJ whole genome shotgun (WGS) entry which is preliminary data.</text>
</comment>